<feature type="region of interest" description="Disordered" evidence="1">
    <location>
        <begin position="1"/>
        <end position="23"/>
    </location>
</feature>
<reference evidence="2" key="1">
    <citation type="journal article" date="2015" name="Front. Microbiol.">
        <title>Combining genomic sequencing methods to explore viral diversity and reveal potential virus-host interactions.</title>
        <authorList>
            <person name="Chow C.E."/>
            <person name="Winget D.M."/>
            <person name="White R.A.III."/>
            <person name="Hallam S.J."/>
            <person name="Suttle C.A."/>
        </authorList>
    </citation>
    <scope>NUCLEOTIDE SEQUENCE</scope>
    <source>
        <strain evidence="2">Anoxic3_5</strain>
    </source>
</reference>
<dbReference type="EMBL" id="KR029580">
    <property type="protein sequence ID" value="AKH46232.1"/>
    <property type="molecule type" value="Genomic_DNA"/>
</dbReference>
<feature type="compositionally biased region" description="Pro residues" evidence="1">
    <location>
        <begin position="1"/>
        <end position="20"/>
    </location>
</feature>
<protein>
    <submittedName>
        <fullName evidence="2">Uncharacterized protein</fullName>
    </submittedName>
</protein>
<feature type="region of interest" description="Disordered" evidence="1">
    <location>
        <begin position="37"/>
        <end position="58"/>
    </location>
</feature>
<reference evidence="2" key="2">
    <citation type="submission" date="2015-03" db="EMBL/GenBank/DDBJ databases">
        <authorList>
            <person name="Chow C.-E.T."/>
            <person name="Winget D.M."/>
            <person name="White R.A.III."/>
            <person name="Hallam S.J."/>
            <person name="Suttle C.A."/>
        </authorList>
    </citation>
    <scope>NUCLEOTIDE SEQUENCE</scope>
    <source>
        <strain evidence="2">Anoxic3_5</strain>
    </source>
</reference>
<sequence>MLPDMPPPPLPPPPPPPPITPLFSIDTSTVIAIAGPPSLPFLENRPVDTPFGGPVNIA</sequence>
<organism evidence="2">
    <name type="scientific">uncultured marine virus</name>
    <dbReference type="NCBI Taxonomy" id="186617"/>
    <lineage>
        <taxon>Viruses</taxon>
        <taxon>environmental samples</taxon>
    </lineage>
</organism>
<evidence type="ECO:0000313" key="2">
    <source>
        <dbReference type="EMBL" id="AKH46232.1"/>
    </source>
</evidence>
<evidence type="ECO:0000256" key="1">
    <source>
        <dbReference type="SAM" id="MobiDB-lite"/>
    </source>
</evidence>
<name>A0A0F7L431_9VIRU</name>
<proteinExistence type="predicted"/>
<accession>A0A0F7L431</accession>